<feature type="chain" id="PRO_5045513899" description="SecDF P1 head subdomain domain-containing protein" evidence="2">
    <location>
        <begin position="30"/>
        <end position="213"/>
    </location>
</feature>
<evidence type="ECO:0000313" key="5">
    <source>
        <dbReference type="Proteomes" id="UP001500221"/>
    </source>
</evidence>
<reference evidence="5" key="1">
    <citation type="journal article" date="2019" name="Int. J. Syst. Evol. Microbiol.">
        <title>The Global Catalogue of Microorganisms (GCM) 10K type strain sequencing project: providing services to taxonomists for standard genome sequencing and annotation.</title>
        <authorList>
            <consortium name="The Broad Institute Genomics Platform"/>
            <consortium name="The Broad Institute Genome Sequencing Center for Infectious Disease"/>
            <person name="Wu L."/>
            <person name="Ma J."/>
        </authorList>
    </citation>
    <scope>NUCLEOTIDE SEQUENCE [LARGE SCALE GENOMIC DNA]</scope>
    <source>
        <strain evidence="5">JCM 18459</strain>
    </source>
</reference>
<sequence length="213" mass="20862">MNAPTRAVALGTGCLLAALVLAGCSGGGAASGDAGGTSSSSGSATAVDEGSGRAPGPVQVRLVRGGPDRPAAACADDGRTVPPECDVAGLDCADPARTPARDPMAACAAGDPDARYVLDPAEAVGGVLQARAGEVPGGGWQVLVTFGGRSRDELALLSNSLSGTTEQVAFVVDGQVVSTASFVSPIDDGRLQLTGDFTEEQARELAGVLLAGG</sequence>
<accession>A0ABP9P660</accession>
<dbReference type="EMBL" id="BAABKG010000001">
    <property type="protein sequence ID" value="GAA5141430.1"/>
    <property type="molecule type" value="Genomic_DNA"/>
</dbReference>
<evidence type="ECO:0000256" key="1">
    <source>
        <dbReference type="SAM" id="MobiDB-lite"/>
    </source>
</evidence>
<feature type="region of interest" description="Disordered" evidence="1">
    <location>
        <begin position="31"/>
        <end position="57"/>
    </location>
</feature>
<protein>
    <recommendedName>
        <fullName evidence="3">SecDF P1 head subdomain domain-containing protein</fullName>
    </recommendedName>
</protein>
<gene>
    <name evidence="4" type="ORF">GCM10023340_03150</name>
</gene>
<dbReference type="PROSITE" id="PS51257">
    <property type="entry name" value="PROKAR_LIPOPROTEIN"/>
    <property type="match status" value="1"/>
</dbReference>
<feature type="compositionally biased region" description="Low complexity" evidence="1">
    <location>
        <begin position="36"/>
        <end position="48"/>
    </location>
</feature>
<name>A0ABP9P660_9ACTN</name>
<keyword evidence="2" id="KW-0732">Signal</keyword>
<evidence type="ECO:0000259" key="3">
    <source>
        <dbReference type="Pfam" id="PF22599"/>
    </source>
</evidence>
<evidence type="ECO:0000256" key="2">
    <source>
        <dbReference type="SAM" id="SignalP"/>
    </source>
</evidence>
<dbReference type="Pfam" id="PF22599">
    <property type="entry name" value="SecDF_P1_head"/>
    <property type="match status" value="1"/>
</dbReference>
<proteinExistence type="predicted"/>
<organism evidence="4 5">
    <name type="scientific">Nocardioides marinquilinus</name>
    <dbReference type="NCBI Taxonomy" id="1210400"/>
    <lineage>
        <taxon>Bacteria</taxon>
        <taxon>Bacillati</taxon>
        <taxon>Actinomycetota</taxon>
        <taxon>Actinomycetes</taxon>
        <taxon>Propionibacteriales</taxon>
        <taxon>Nocardioidaceae</taxon>
        <taxon>Nocardioides</taxon>
    </lineage>
</organism>
<dbReference type="Gene3D" id="3.30.1360.200">
    <property type="match status" value="1"/>
</dbReference>
<dbReference type="InterPro" id="IPR054384">
    <property type="entry name" value="SecDF_P1_head"/>
</dbReference>
<comment type="caution">
    <text evidence="4">The sequence shown here is derived from an EMBL/GenBank/DDBJ whole genome shotgun (WGS) entry which is preliminary data.</text>
</comment>
<feature type="signal peptide" evidence="2">
    <location>
        <begin position="1"/>
        <end position="29"/>
    </location>
</feature>
<evidence type="ECO:0000313" key="4">
    <source>
        <dbReference type="EMBL" id="GAA5141430.1"/>
    </source>
</evidence>
<keyword evidence="5" id="KW-1185">Reference proteome</keyword>
<dbReference type="Proteomes" id="UP001500221">
    <property type="component" value="Unassembled WGS sequence"/>
</dbReference>
<feature type="domain" description="SecDF P1 head subdomain" evidence="3">
    <location>
        <begin position="129"/>
        <end position="212"/>
    </location>
</feature>
<dbReference type="RefSeq" id="WP_345453777.1">
    <property type="nucleotide sequence ID" value="NZ_BAABKG010000001.1"/>
</dbReference>